<dbReference type="Proteomes" id="UP000283530">
    <property type="component" value="Unassembled WGS sequence"/>
</dbReference>
<evidence type="ECO:0000313" key="5">
    <source>
        <dbReference type="Proteomes" id="UP000283530"/>
    </source>
</evidence>
<accession>A0A443N9T2</accession>
<evidence type="ECO:0000256" key="2">
    <source>
        <dbReference type="ARBA" id="ARBA00023242"/>
    </source>
</evidence>
<sequence length="226" mass="24194">MSLVFDSREISLGPKVVYRAAGSPPPAYVSKGRRSGGGGGGISRFSGFLRVGDDGSEERRGGVCLDCKESASTESSSSISVGEESSGGTSEGEEEVESEFKGGLGSMGSLEESLPIKRGLSNFFGGKSRSFASLSDAMSVKDLVKPESPFNKRRKILMAYKNKSYKGAFYSPLNTSMPNIILEEDPQEDEEDDRGNSSPPPLPIQGRNFRSFKSPRSFSCIDLSDA</sequence>
<evidence type="ECO:0000256" key="3">
    <source>
        <dbReference type="SAM" id="MobiDB-lite"/>
    </source>
</evidence>
<comment type="subcellular location">
    <subcellularLocation>
        <location evidence="1">Nucleus</location>
    </subcellularLocation>
</comment>
<dbReference type="STRING" id="337451.A0A443N9T2"/>
<feature type="region of interest" description="Disordered" evidence="3">
    <location>
        <begin position="21"/>
        <end position="110"/>
    </location>
</feature>
<dbReference type="GO" id="GO:0005634">
    <property type="term" value="C:nucleus"/>
    <property type="evidence" value="ECO:0007669"/>
    <property type="project" value="UniProtKB-SubCell"/>
</dbReference>
<evidence type="ECO:0000256" key="1">
    <source>
        <dbReference type="ARBA" id="ARBA00004123"/>
    </source>
</evidence>
<feature type="region of interest" description="Disordered" evidence="3">
    <location>
        <begin position="177"/>
        <end position="212"/>
    </location>
</feature>
<reference evidence="4 5" key="1">
    <citation type="journal article" date="2019" name="Nat. Plants">
        <title>Stout camphor tree genome fills gaps in understanding of flowering plant genome evolution.</title>
        <authorList>
            <person name="Chaw S.M."/>
            <person name="Liu Y.C."/>
            <person name="Wu Y.W."/>
            <person name="Wang H.Y."/>
            <person name="Lin C.I."/>
            <person name="Wu C.S."/>
            <person name="Ke H.M."/>
            <person name="Chang L.Y."/>
            <person name="Hsu C.Y."/>
            <person name="Yang H.T."/>
            <person name="Sudianto E."/>
            <person name="Hsu M.H."/>
            <person name="Wu K.P."/>
            <person name="Wang L.N."/>
            <person name="Leebens-Mack J.H."/>
            <person name="Tsai I.J."/>
        </authorList>
    </citation>
    <scope>NUCLEOTIDE SEQUENCE [LARGE SCALE GENOMIC DNA]</scope>
    <source>
        <strain evidence="5">cv. Chaw 1501</strain>
        <tissue evidence="4">Young leaves</tissue>
    </source>
</reference>
<protein>
    <submittedName>
        <fullName evidence="4">Sericin-2</fullName>
    </submittedName>
</protein>
<feature type="compositionally biased region" description="Acidic residues" evidence="3">
    <location>
        <begin position="182"/>
        <end position="193"/>
    </location>
</feature>
<keyword evidence="5" id="KW-1185">Reference proteome</keyword>
<dbReference type="AlphaFoldDB" id="A0A443N9T2"/>
<gene>
    <name evidence="4" type="ORF">CKAN_00363400</name>
</gene>
<keyword evidence="2" id="KW-0539">Nucleus</keyword>
<dbReference type="PANTHER" id="PTHR33172:SF91">
    <property type="entry name" value="PROTEIN OXIDATIVE STRESS 3 LIKE 5"/>
    <property type="match status" value="1"/>
</dbReference>
<dbReference type="GO" id="GO:0006950">
    <property type="term" value="P:response to stress"/>
    <property type="evidence" value="ECO:0007669"/>
    <property type="project" value="UniProtKB-ARBA"/>
</dbReference>
<feature type="compositionally biased region" description="Basic and acidic residues" evidence="3">
    <location>
        <begin position="51"/>
        <end position="71"/>
    </location>
</feature>
<dbReference type="PANTHER" id="PTHR33172">
    <property type="entry name" value="OS08G0516900 PROTEIN"/>
    <property type="match status" value="1"/>
</dbReference>
<evidence type="ECO:0000313" key="4">
    <source>
        <dbReference type="EMBL" id="RWR75258.1"/>
    </source>
</evidence>
<proteinExistence type="predicted"/>
<dbReference type="OrthoDB" id="696276at2759"/>
<dbReference type="InterPro" id="IPR051992">
    <property type="entry name" value="OxStress_Response_Reg"/>
</dbReference>
<feature type="compositionally biased region" description="Low complexity" evidence="3">
    <location>
        <begin position="72"/>
        <end position="88"/>
    </location>
</feature>
<organism evidence="4 5">
    <name type="scientific">Cinnamomum micranthum f. kanehirae</name>
    <dbReference type="NCBI Taxonomy" id="337451"/>
    <lineage>
        <taxon>Eukaryota</taxon>
        <taxon>Viridiplantae</taxon>
        <taxon>Streptophyta</taxon>
        <taxon>Embryophyta</taxon>
        <taxon>Tracheophyta</taxon>
        <taxon>Spermatophyta</taxon>
        <taxon>Magnoliopsida</taxon>
        <taxon>Magnoliidae</taxon>
        <taxon>Laurales</taxon>
        <taxon>Lauraceae</taxon>
        <taxon>Cinnamomum</taxon>
    </lineage>
</organism>
<name>A0A443N9T2_9MAGN</name>
<comment type="caution">
    <text evidence="4">The sequence shown here is derived from an EMBL/GenBank/DDBJ whole genome shotgun (WGS) entry which is preliminary data.</text>
</comment>
<dbReference type="EMBL" id="QPKB01000002">
    <property type="protein sequence ID" value="RWR75258.1"/>
    <property type="molecule type" value="Genomic_DNA"/>
</dbReference>